<dbReference type="SUPFAM" id="SSF89550">
    <property type="entry name" value="PHP domain-like"/>
    <property type="match status" value="1"/>
</dbReference>
<dbReference type="RefSeq" id="WP_377179411.1">
    <property type="nucleotide sequence ID" value="NZ_JBHTMY010000003.1"/>
</dbReference>
<dbReference type="Proteomes" id="UP001597201">
    <property type="component" value="Unassembled WGS sequence"/>
</dbReference>
<feature type="signal peptide" evidence="1">
    <location>
        <begin position="1"/>
        <end position="20"/>
    </location>
</feature>
<comment type="caution">
    <text evidence="2">The sequence shown here is derived from an EMBL/GenBank/DDBJ whole genome shotgun (WGS) entry which is preliminary data.</text>
</comment>
<accession>A0ABW3Y5M5</accession>
<dbReference type="EMBL" id="JBHTMY010000003">
    <property type="protein sequence ID" value="MFD1316436.1"/>
    <property type="molecule type" value="Genomic_DNA"/>
</dbReference>
<evidence type="ECO:0000313" key="2">
    <source>
        <dbReference type="EMBL" id="MFD1316436.1"/>
    </source>
</evidence>
<evidence type="ECO:0000256" key="1">
    <source>
        <dbReference type="SAM" id="SignalP"/>
    </source>
</evidence>
<proteinExistence type="predicted"/>
<keyword evidence="3" id="KW-1185">Reference proteome</keyword>
<dbReference type="InterPro" id="IPR016195">
    <property type="entry name" value="Pol/histidinol_Pase-like"/>
</dbReference>
<keyword evidence="1" id="KW-0732">Signal</keyword>
<reference evidence="3" key="1">
    <citation type="journal article" date="2019" name="Int. J. Syst. Evol. Microbiol.">
        <title>The Global Catalogue of Microorganisms (GCM) 10K type strain sequencing project: providing services to taxonomists for standard genome sequencing and annotation.</title>
        <authorList>
            <consortium name="The Broad Institute Genomics Platform"/>
            <consortium name="The Broad Institute Genome Sequencing Center for Infectious Disease"/>
            <person name="Wu L."/>
            <person name="Ma J."/>
        </authorList>
    </citation>
    <scope>NUCLEOTIDE SEQUENCE [LARGE SCALE GENOMIC DNA]</scope>
    <source>
        <strain evidence="3">CCUG 61485</strain>
    </source>
</reference>
<feature type="chain" id="PRO_5045104054" evidence="1">
    <location>
        <begin position="21"/>
        <end position="619"/>
    </location>
</feature>
<evidence type="ECO:0000313" key="3">
    <source>
        <dbReference type="Proteomes" id="UP001597201"/>
    </source>
</evidence>
<dbReference type="Gene3D" id="3.20.20.140">
    <property type="entry name" value="Metal-dependent hydrolases"/>
    <property type="match status" value="1"/>
</dbReference>
<dbReference type="InterPro" id="IPR022028">
    <property type="entry name" value="DUF3604"/>
</dbReference>
<dbReference type="PROSITE" id="PS51257">
    <property type="entry name" value="PROKAR_LIPOPROTEIN"/>
    <property type="match status" value="1"/>
</dbReference>
<sequence>MKKQFYGFLLVILLLSCAQAKKEDQHQSTLEESEISDPSDEIISNPLKEAYFGETHLHTAYSLDAYLGGTRLLPSDAYRFAKGEEVEVNGEKIKISKPLDFCAVTDHAEYLGEMYANFTPGSPGYDNEKLVELRSLTEYEIREQWFFKYVVSVNRGNVPQHTSFYPGEEAVKNGWKNIIQAAEDHYIPGKFTTIPAFEWSAAPGGGNLHRNVFFRDTNVPDIVPGYADINREEELWEWMKGLEEQGMQVIAAPHNSNASKGMMFSSKDSKGDPIDLEYATMRNRFEPLIEMMQIKGNSEVHAQFWTNDEFADYENANSIQDYSDRKFSKGDFVRSGLIKGLAYEKELGVNPYQYGFIGGTDNHNGTPSNLTESNFKIGSHGSADGSIERRRTGEVGGWIKGVDLTPGALTGVWAPRNTREDIWDAMKNKEVFATSGTRLKVRFFGGFNLDENPENYESLVANGYEKGVAMGQTLKKGNGSPLFYVWALKDPDQANLDRIQIIKGWVTASGEMKEKIIDVVWSGDRKKDSQGKLESVGNTVDLKKATYTNTIGASTLMGTWKDTEFDPTLHTTYYVRVIEIPTPRWSTYDAVRAGIPLLDGVKSTIQERAWSSPIWYRPN</sequence>
<name>A0ABW3Y5M5_9FLAO</name>
<gene>
    <name evidence="2" type="ORF">ACFQ39_12475</name>
</gene>
<dbReference type="Pfam" id="PF12228">
    <property type="entry name" value="DUF3604"/>
    <property type="match status" value="1"/>
</dbReference>
<protein>
    <submittedName>
        <fullName evidence="2">DUF3604 domain-containing protein</fullName>
    </submittedName>
</protein>
<organism evidence="2 3">
    <name type="scientific">Namhaeicola litoreus</name>
    <dbReference type="NCBI Taxonomy" id="1052145"/>
    <lineage>
        <taxon>Bacteria</taxon>
        <taxon>Pseudomonadati</taxon>
        <taxon>Bacteroidota</taxon>
        <taxon>Flavobacteriia</taxon>
        <taxon>Flavobacteriales</taxon>
        <taxon>Flavobacteriaceae</taxon>
        <taxon>Namhaeicola</taxon>
    </lineage>
</organism>